<gene>
    <name evidence="4" type="ORF">DYB36_011124</name>
</gene>
<dbReference type="GO" id="GO:0003676">
    <property type="term" value="F:nucleic acid binding"/>
    <property type="evidence" value="ECO:0007669"/>
    <property type="project" value="InterPro"/>
</dbReference>
<dbReference type="Pfam" id="PF00069">
    <property type="entry name" value="Pkinase"/>
    <property type="match status" value="1"/>
</dbReference>
<feature type="transmembrane region" description="Helical" evidence="2">
    <location>
        <begin position="255"/>
        <end position="275"/>
    </location>
</feature>
<dbReference type="InterPro" id="IPR008271">
    <property type="entry name" value="Ser/Thr_kinase_AS"/>
</dbReference>
<dbReference type="Pfam" id="PF03184">
    <property type="entry name" value="DDE_1"/>
    <property type="match status" value="1"/>
</dbReference>
<dbReference type="InterPro" id="IPR004875">
    <property type="entry name" value="DDE_SF_endonuclease_dom"/>
</dbReference>
<dbReference type="PANTHER" id="PTHR44329:SF214">
    <property type="entry name" value="PROTEIN KINASE DOMAIN-CONTAINING PROTEIN"/>
    <property type="match status" value="1"/>
</dbReference>
<keyword evidence="2" id="KW-1133">Transmembrane helix</keyword>
<dbReference type="InterPro" id="IPR000719">
    <property type="entry name" value="Prot_kinase_dom"/>
</dbReference>
<dbReference type="SUPFAM" id="SSF56112">
    <property type="entry name" value="Protein kinase-like (PK-like)"/>
    <property type="match status" value="1"/>
</dbReference>
<sequence length="619" mass="68135">MDETSFFYCLSPHRSITRNRVPGTKKSKKRITLALTTNATGTDMIDPLFIGTAAKPRCFRGATGADLGFDYQSSKKAWMNRVIFNKYLTALDEKMVEQDRKVLLLVDNAPPHQLLDGTSLANINLHMLPPNTTAYLQPQDAGIIASFKAKVKQRQLQNALEQINSVMNGRQDRLYESAVAQQESYCHACEAMFPLHKSMNEMCAFNSATPTSYISANLNNFAAAMTFCRTTFKNIVFNYPTDPNVILASTSTTTYIGIGAGVLVLVLIVVGVVIYRRRQQAGKSTPATSGSGGYYSNNGTPTHGSGTYKGTTTHGGSVANDIRFDPDLARFRIPQEHIQNVTLLVKGGYGVVFRATCHGEDVAMKQLLPSKAKDQHAIQEFMNEIRLCARLEHPKIVRFVGISWSTLHDLAVLSEFMANGDVTDLLKAERKRSPKDRVFLWDPRHNNFGTSKTAVAADVADALCFLHSFMPTIIHRDLKSKNVLMGANWDAKLSDFGISRVASHDNTMTSNIGTVAWIAPEVLTGGHYSEKADIYSFGVFLSELDTLESPYAEMTEKNAGGFSNARIAMMVSEGALQPTFTDVVPSPILDLAQKCLSFRDVNRPTARDVAATLRALCKV</sequence>
<feature type="domain" description="Protein kinase" evidence="3">
    <location>
        <begin position="338"/>
        <end position="616"/>
    </location>
</feature>
<evidence type="ECO:0000313" key="4">
    <source>
        <dbReference type="EMBL" id="RHY20696.1"/>
    </source>
</evidence>
<dbReference type="GO" id="GO:0005524">
    <property type="term" value="F:ATP binding"/>
    <property type="evidence" value="ECO:0007669"/>
    <property type="project" value="InterPro"/>
</dbReference>
<dbReference type="AlphaFoldDB" id="A0A397BIQ5"/>
<dbReference type="EMBL" id="QUSZ01002843">
    <property type="protein sequence ID" value="RHY20696.1"/>
    <property type="molecule type" value="Genomic_DNA"/>
</dbReference>
<dbReference type="VEuPathDB" id="FungiDB:H257_11245"/>
<feature type="region of interest" description="Disordered" evidence="1">
    <location>
        <begin position="283"/>
        <end position="306"/>
    </location>
</feature>
<evidence type="ECO:0000256" key="2">
    <source>
        <dbReference type="SAM" id="Phobius"/>
    </source>
</evidence>
<dbReference type="Gene3D" id="1.10.510.10">
    <property type="entry name" value="Transferase(Phosphotransferase) domain 1"/>
    <property type="match status" value="1"/>
</dbReference>
<dbReference type="PANTHER" id="PTHR44329">
    <property type="entry name" value="SERINE/THREONINE-PROTEIN KINASE TNNI3K-RELATED"/>
    <property type="match status" value="1"/>
</dbReference>
<organism evidence="4 5">
    <name type="scientific">Aphanomyces astaci</name>
    <name type="common">Crayfish plague agent</name>
    <dbReference type="NCBI Taxonomy" id="112090"/>
    <lineage>
        <taxon>Eukaryota</taxon>
        <taxon>Sar</taxon>
        <taxon>Stramenopiles</taxon>
        <taxon>Oomycota</taxon>
        <taxon>Saprolegniomycetes</taxon>
        <taxon>Saprolegniales</taxon>
        <taxon>Verrucalvaceae</taxon>
        <taxon>Aphanomyces</taxon>
    </lineage>
</organism>
<evidence type="ECO:0000259" key="3">
    <source>
        <dbReference type="PROSITE" id="PS50011"/>
    </source>
</evidence>
<dbReference type="InterPro" id="IPR011009">
    <property type="entry name" value="Kinase-like_dom_sf"/>
</dbReference>
<accession>A0A397BIQ5</accession>
<keyword evidence="2" id="KW-0812">Transmembrane</keyword>
<evidence type="ECO:0000256" key="1">
    <source>
        <dbReference type="SAM" id="MobiDB-lite"/>
    </source>
</evidence>
<protein>
    <recommendedName>
        <fullName evidence="3">Protein kinase domain-containing protein</fullName>
    </recommendedName>
</protein>
<evidence type="ECO:0000313" key="5">
    <source>
        <dbReference type="Proteomes" id="UP000265427"/>
    </source>
</evidence>
<name>A0A397BIQ5_APHAT</name>
<dbReference type="PROSITE" id="PS00108">
    <property type="entry name" value="PROTEIN_KINASE_ST"/>
    <property type="match status" value="1"/>
</dbReference>
<dbReference type="SMART" id="SM00220">
    <property type="entry name" value="S_TKc"/>
    <property type="match status" value="1"/>
</dbReference>
<dbReference type="PROSITE" id="PS50011">
    <property type="entry name" value="PROTEIN_KINASE_DOM"/>
    <property type="match status" value="1"/>
</dbReference>
<dbReference type="GO" id="GO:0004674">
    <property type="term" value="F:protein serine/threonine kinase activity"/>
    <property type="evidence" value="ECO:0007669"/>
    <property type="project" value="TreeGrafter"/>
</dbReference>
<dbReference type="Proteomes" id="UP000265427">
    <property type="component" value="Unassembled WGS sequence"/>
</dbReference>
<comment type="caution">
    <text evidence="4">The sequence shown here is derived from an EMBL/GenBank/DDBJ whole genome shotgun (WGS) entry which is preliminary data.</text>
</comment>
<proteinExistence type="predicted"/>
<dbReference type="InterPro" id="IPR051681">
    <property type="entry name" value="Ser/Thr_Kinases-Pseudokinases"/>
</dbReference>
<keyword evidence="2" id="KW-0472">Membrane</keyword>
<reference evidence="4 5" key="1">
    <citation type="submission" date="2018-08" db="EMBL/GenBank/DDBJ databases">
        <title>Aphanomyces genome sequencing and annotation.</title>
        <authorList>
            <person name="Minardi D."/>
            <person name="Oidtmann B."/>
            <person name="Van Der Giezen M."/>
            <person name="Studholme D.J."/>
        </authorList>
    </citation>
    <scope>NUCLEOTIDE SEQUENCE [LARGE SCALE GENOMIC DNA]</scope>
    <source>
        <strain evidence="4 5">Kv</strain>
    </source>
</reference>